<protein>
    <recommendedName>
        <fullName evidence="4">DUF4267 domain-containing protein</fullName>
    </recommendedName>
</protein>
<sequence length="141" mass="14102">MDARKLSLGLGVFSLALGAAELLGARRIARTLDADGHEGLVRAFGAREVAAGVGLLQAPAHSARMWNRVVGDAMDLTALGLAAAKSPRNRAIWGAVAFVVGATAIDTITALGLEANGSKTLPARLGRGGTGGADDTSTAGA</sequence>
<reference evidence="2 3" key="1">
    <citation type="submission" date="2023-12" db="EMBL/GenBank/DDBJ databases">
        <title>Gut-associated functions are favored during microbiome assembly across C. elegans life.</title>
        <authorList>
            <person name="Zimmermann J."/>
        </authorList>
    </citation>
    <scope>NUCLEOTIDE SEQUENCE [LARGE SCALE GENOMIC DNA]</scope>
    <source>
        <strain evidence="2 3">JUb134</strain>
    </source>
</reference>
<proteinExistence type="predicted"/>
<evidence type="ECO:0000256" key="1">
    <source>
        <dbReference type="SAM" id="MobiDB-lite"/>
    </source>
</evidence>
<feature type="region of interest" description="Disordered" evidence="1">
    <location>
        <begin position="122"/>
        <end position="141"/>
    </location>
</feature>
<comment type="caution">
    <text evidence="2">The sequence shown here is derived from an EMBL/GenBank/DDBJ whole genome shotgun (WGS) entry which is preliminary data.</text>
</comment>
<keyword evidence="3" id="KW-1185">Reference proteome</keyword>
<organism evidence="2 3">
    <name type="scientific">Sphingomonas molluscorum</name>
    <dbReference type="NCBI Taxonomy" id="418184"/>
    <lineage>
        <taxon>Bacteria</taxon>
        <taxon>Pseudomonadati</taxon>
        <taxon>Pseudomonadota</taxon>
        <taxon>Alphaproteobacteria</taxon>
        <taxon>Sphingomonadales</taxon>
        <taxon>Sphingomonadaceae</taxon>
        <taxon>Sphingomonas</taxon>
    </lineage>
</organism>
<gene>
    <name evidence="2" type="ORF">WH159_16010</name>
</gene>
<dbReference type="Proteomes" id="UP001380365">
    <property type="component" value="Unassembled WGS sequence"/>
</dbReference>
<dbReference type="RefSeq" id="WP_132883489.1">
    <property type="nucleotide sequence ID" value="NZ_JBBGZA010000001.1"/>
</dbReference>
<dbReference type="EMBL" id="JBBGZA010000001">
    <property type="protein sequence ID" value="MEJ5096035.1"/>
    <property type="molecule type" value="Genomic_DNA"/>
</dbReference>
<evidence type="ECO:0000313" key="3">
    <source>
        <dbReference type="Proteomes" id="UP001380365"/>
    </source>
</evidence>
<evidence type="ECO:0000313" key="2">
    <source>
        <dbReference type="EMBL" id="MEJ5096035.1"/>
    </source>
</evidence>
<evidence type="ECO:0008006" key="4">
    <source>
        <dbReference type="Google" id="ProtNLM"/>
    </source>
</evidence>
<accession>A0ABU8Q960</accession>
<name>A0ABU8Q960_9SPHN</name>